<dbReference type="AlphaFoldDB" id="A0A371E527"/>
<accession>A0A371E527</accession>
<reference evidence="1" key="1">
    <citation type="submission" date="2018-05" db="EMBL/GenBank/DDBJ databases">
        <title>Draft genome of Mucuna pruriens seed.</title>
        <authorList>
            <person name="Nnadi N.E."/>
            <person name="Vos R."/>
            <person name="Hasami M.H."/>
            <person name="Devisetty U.K."/>
            <person name="Aguiy J.C."/>
        </authorList>
    </citation>
    <scope>NUCLEOTIDE SEQUENCE [LARGE SCALE GENOMIC DNA]</scope>
    <source>
        <strain evidence="1">JCA_2017</strain>
    </source>
</reference>
<evidence type="ECO:0000313" key="2">
    <source>
        <dbReference type="Proteomes" id="UP000257109"/>
    </source>
</evidence>
<dbReference type="Proteomes" id="UP000257109">
    <property type="component" value="Unassembled WGS sequence"/>
</dbReference>
<feature type="non-terminal residue" evidence="1">
    <location>
        <position position="1"/>
    </location>
</feature>
<organism evidence="1 2">
    <name type="scientific">Mucuna pruriens</name>
    <name type="common">Velvet bean</name>
    <name type="synonym">Dolichos pruriens</name>
    <dbReference type="NCBI Taxonomy" id="157652"/>
    <lineage>
        <taxon>Eukaryota</taxon>
        <taxon>Viridiplantae</taxon>
        <taxon>Streptophyta</taxon>
        <taxon>Embryophyta</taxon>
        <taxon>Tracheophyta</taxon>
        <taxon>Spermatophyta</taxon>
        <taxon>Magnoliopsida</taxon>
        <taxon>eudicotyledons</taxon>
        <taxon>Gunneridae</taxon>
        <taxon>Pentapetalae</taxon>
        <taxon>rosids</taxon>
        <taxon>fabids</taxon>
        <taxon>Fabales</taxon>
        <taxon>Fabaceae</taxon>
        <taxon>Papilionoideae</taxon>
        <taxon>50 kb inversion clade</taxon>
        <taxon>NPAAA clade</taxon>
        <taxon>indigoferoid/millettioid clade</taxon>
        <taxon>Phaseoleae</taxon>
        <taxon>Mucuna</taxon>
    </lineage>
</organism>
<sequence>MALPLSSHRILERNLMNCGRLERRKCIGGTRNRSKLLKLFLSKKIFRTRALLQRQIELLIRESQLIVVKYQRC</sequence>
<proteinExistence type="predicted"/>
<name>A0A371E527_MUCPR</name>
<gene>
    <name evidence="1" type="ORF">CR513_60662</name>
</gene>
<protein>
    <submittedName>
        <fullName evidence="1">Uncharacterized protein</fullName>
    </submittedName>
</protein>
<keyword evidence="2" id="KW-1185">Reference proteome</keyword>
<evidence type="ECO:0000313" key="1">
    <source>
        <dbReference type="EMBL" id="RDX61134.1"/>
    </source>
</evidence>
<dbReference type="EMBL" id="QJKJ01016330">
    <property type="protein sequence ID" value="RDX61134.1"/>
    <property type="molecule type" value="Genomic_DNA"/>
</dbReference>
<comment type="caution">
    <text evidence="1">The sequence shown here is derived from an EMBL/GenBank/DDBJ whole genome shotgun (WGS) entry which is preliminary data.</text>
</comment>